<evidence type="ECO:0000313" key="2">
    <source>
        <dbReference type="Proteomes" id="UP000238157"/>
    </source>
</evidence>
<name>A0A2T0WF21_9BACT</name>
<accession>A0A2T0WF21</accession>
<proteinExistence type="predicted"/>
<reference evidence="1 2" key="1">
    <citation type="submission" date="2018-03" db="EMBL/GenBank/DDBJ databases">
        <title>Genomic Encyclopedia of Archaeal and Bacterial Type Strains, Phase II (KMG-II): from individual species to whole genera.</title>
        <authorList>
            <person name="Goeker M."/>
        </authorList>
    </citation>
    <scope>NUCLEOTIDE SEQUENCE [LARGE SCALE GENOMIC DNA]</scope>
    <source>
        <strain evidence="1 2">DSM 27929</strain>
    </source>
</reference>
<comment type="caution">
    <text evidence="1">The sequence shown here is derived from an EMBL/GenBank/DDBJ whole genome shotgun (WGS) entry which is preliminary data.</text>
</comment>
<dbReference type="RefSeq" id="WP_106135081.1">
    <property type="nucleotide sequence ID" value="NZ_PVTR01000013.1"/>
</dbReference>
<dbReference type="AlphaFoldDB" id="A0A2T0WF21"/>
<evidence type="ECO:0000313" key="1">
    <source>
        <dbReference type="EMBL" id="PRY85255.1"/>
    </source>
</evidence>
<organism evidence="1 2">
    <name type="scientific">Mongoliibacter ruber</name>
    <dbReference type="NCBI Taxonomy" id="1750599"/>
    <lineage>
        <taxon>Bacteria</taxon>
        <taxon>Pseudomonadati</taxon>
        <taxon>Bacteroidota</taxon>
        <taxon>Cytophagia</taxon>
        <taxon>Cytophagales</taxon>
        <taxon>Cyclobacteriaceae</taxon>
        <taxon>Mongoliibacter</taxon>
    </lineage>
</organism>
<dbReference type="OrthoDB" id="826486at2"/>
<gene>
    <name evidence="1" type="ORF">CLW00_1132</name>
</gene>
<sequence length="153" mass="17774">MRNSSTYIGKVFTVFTFLFVVFLNHGCQVYEDNMFFTYIGTVSDESGNPVEDYEFGFTELKYNINYTTDENFLPQRGFLKLVYIVKTDINGEFKIVIPRKNQARFFFMTLGGSRFVFENHLGAVESEVRDIFETVVKSDQLVSDLGQIEIIFK</sequence>
<protein>
    <recommendedName>
        <fullName evidence="3">Carboxypeptidase regulatory-like domain-containing protein</fullName>
    </recommendedName>
</protein>
<evidence type="ECO:0008006" key="3">
    <source>
        <dbReference type="Google" id="ProtNLM"/>
    </source>
</evidence>
<keyword evidence="2" id="KW-1185">Reference proteome</keyword>
<dbReference type="Proteomes" id="UP000238157">
    <property type="component" value="Unassembled WGS sequence"/>
</dbReference>
<dbReference type="EMBL" id="PVTR01000013">
    <property type="protein sequence ID" value="PRY85255.1"/>
    <property type="molecule type" value="Genomic_DNA"/>
</dbReference>